<accession>A0ABN5H0B7</accession>
<dbReference type="Proteomes" id="UP000325292">
    <property type="component" value="Chromosome"/>
</dbReference>
<organism evidence="11 12">
    <name type="scientific">Sulfobacillus thermotolerans</name>
    <dbReference type="NCBI Taxonomy" id="338644"/>
    <lineage>
        <taxon>Bacteria</taxon>
        <taxon>Bacillati</taxon>
        <taxon>Bacillota</taxon>
        <taxon>Clostridia</taxon>
        <taxon>Eubacteriales</taxon>
        <taxon>Clostridiales Family XVII. Incertae Sedis</taxon>
        <taxon>Sulfobacillus</taxon>
    </lineage>
</organism>
<dbReference type="NCBIfam" id="TIGR01411">
    <property type="entry name" value="tatAE"/>
    <property type="match status" value="1"/>
</dbReference>
<keyword evidence="12" id="KW-1185">Reference proteome</keyword>
<dbReference type="InterPro" id="IPR003369">
    <property type="entry name" value="TatA/B/E"/>
</dbReference>
<evidence type="ECO:0000256" key="1">
    <source>
        <dbReference type="ARBA" id="ARBA00004162"/>
    </source>
</evidence>
<dbReference type="RefSeq" id="WP_103376717.1">
    <property type="nucleotide sequence ID" value="NZ_CP133983.1"/>
</dbReference>
<evidence type="ECO:0000256" key="6">
    <source>
        <dbReference type="ARBA" id="ARBA00022989"/>
    </source>
</evidence>
<protein>
    <recommendedName>
        <fullName evidence="9">Sec-independent protein translocase protein TatA</fullName>
    </recommendedName>
</protein>
<keyword evidence="8 9" id="KW-0472">Membrane</keyword>
<evidence type="ECO:0000256" key="4">
    <source>
        <dbReference type="ARBA" id="ARBA00022692"/>
    </source>
</evidence>
<keyword evidence="3 9" id="KW-1003">Cell membrane</keyword>
<evidence type="ECO:0000256" key="8">
    <source>
        <dbReference type="ARBA" id="ARBA00023136"/>
    </source>
</evidence>
<reference evidence="11 12" key="1">
    <citation type="journal article" date="2019" name="Sci. Rep.">
        <title>Sulfobacillus thermotolerans: new insights into resistance and metabolic capacities of acidophilic chemolithotrophs.</title>
        <authorList>
            <person name="Panyushkina A.E."/>
            <person name="Babenko V.V."/>
            <person name="Nikitina A.S."/>
            <person name="Selezneva O.V."/>
            <person name="Tsaplina I.A."/>
            <person name="Letarova M.A."/>
            <person name="Kostryukova E.S."/>
            <person name="Letarov A.V."/>
        </authorList>
    </citation>
    <scope>NUCLEOTIDE SEQUENCE [LARGE SCALE GENOMIC DNA]</scope>
    <source>
        <strain evidence="11 12">Kr1</strain>
    </source>
</reference>
<gene>
    <name evidence="9" type="primary">tatA</name>
    <name evidence="11" type="ORF">BXT84_09205</name>
</gene>
<evidence type="ECO:0000256" key="9">
    <source>
        <dbReference type="HAMAP-Rule" id="MF_00236"/>
    </source>
</evidence>
<feature type="region of interest" description="Disordered" evidence="10">
    <location>
        <begin position="45"/>
        <end position="75"/>
    </location>
</feature>
<comment type="function">
    <text evidence="9">Part of the twin-arginine translocation (Tat) system that transports large folded proteins containing a characteristic twin-arginine motif in their signal peptide across membranes. TatA could form the protein-conducting channel of the Tat system.</text>
</comment>
<proteinExistence type="inferred from homology"/>
<dbReference type="HAMAP" id="MF_00236">
    <property type="entry name" value="TatA_E"/>
    <property type="match status" value="1"/>
</dbReference>
<evidence type="ECO:0000313" key="11">
    <source>
        <dbReference type="EMBL" id="AUW94108.1"/>
    </source>
</evidence>
<dbReference type="NCBIfam" id="NF011430">
    <property type="entry name" value="PRK14861.1"/>
    <property type="match status" value="1"/>
</dbReference>
<keyword evidence="5 9" id="KW-0653">Protein transport</keyword>
<dbReference type="PANTHER" id="PTHR42982">
    <property type="entry name" value="SEC-INDEPENDENT PROTEIN TRANSLOCASE PROTEIN TATA"/>
    <property type="match status" value="1"/>
</dbReference>
<comment type="subunit">
    <text evidence="9">Forms a complex with TatC.</text>
</comment>
<dbReference type="Gene3D" id="1.20.5.3310">
    <property type="match status" value="1"/>
</dbReference>
<evidence type="ECO:0000256" key="5">
    <source>
        <dbReference type="ARBA" id="ARBA00022927"/>
    </source>
</evidence>
<name>A0ABN5H0B7_9FIRM</name>
<dbReference type="EMBL" id="CP019454">
    <property type="protein sequence ID" value="AUW94108.1"/>
    <property type="molecule type" value="Genomic_DNA"/>
</dbReference>
<evidence type="ECO:0000256" key="10">
    <source>
        <dbReference type="SAM" id="MobiDB-lite"/>
    </source>
</evidence>
<comment type="similarity">
    <text evidence="9">Belongs to the TatA/E family.</text>
</comment>
<evidence type="ECO:0000313" key="12">
    <source>
        <dbReference type="Proteomes" id="UP000325292"/>
    </source>
</evidence>
<sequence length="75" mass="8241">MDLLSPMHIIVLLVVALLIFGPKRLPEIGSGLGKSIREFKQSMNQMTEETKNPAAPAPTEYPAQAVIKEQQPPTE</sequence>
<keyword evidence="4 9" id="KW-0812">Transmembrane</keyword>
<evidence type="ECO:0000256" key="3">
    <source>
        <dbReference type="ARBA" id="ARBA00022475"/>
    </source>
</evidence>
<keyword evidence="7 9" id="KW-0811">Translocation</keyword>
<dbReference type="InterPro" id="IPR006312">
    <property type="entry name" value="TatA/E"/>
</dbReference>
<comment type="subcellular location">
    <subcellularLocation>
        <location evidence="1 9">Cell membrane</location>
        <topology evidence="1 9">Single-pass membrane protein</topology>
    </subcellularLocation>
</comment>
<dbReference type="PANTHER" id="PTHR42982:SF1">
    <property type="entry name" value="SEC-INDEPENDENT PROTEIN TRANSLOCASE PROTEIN TATA"/>
    <property type="match status" value="1"/>
</dbReference>
<dbReference type="Pfam" id="PF02416">
    <property type="entry name" value="TatA_B_E"/>
    <property type="match status" value="1"/>
</dbReference>
<keyword evidence="6 9" id="KW-1133">Transmembrane helix</keyword>
<keyword evidence="2 9" id="KW-0813">Transport</keyword>
<evidence type="ECO:0000256" key="2">
    <source>
        <dbReference type="ARBA" id="ARBA00022448"/>
    </source>
</evidence>
<evidence type="ECO:0000256" key="7">
    <source>
        <dbReference type="ARBA" id="ARBA00023010"/>
    </source>
</evidence>